<dbReference type="Pfam" id="PF04393">
    <property type="entry name" value="DUF535"/>
    <property type="match status" value="1"/>
</dbReference>
<comment type="caution">
    <text evidence="1">The sequence shown here is derived from an EMBL/GenBank/DDBJ whole genome shotgun (WGS) entry which is preliminary data.</text>
</comment>
<accession>A0A328P7Z4</accession>
<dbReference type="PANTHER" id="PTHR38785:SF1">
    <property type="entry name" value="HOMOLOG OF VIRK"/>
    <property type="match status" value="1"/>
</dbReference>
<dbReference type="PANTHER" id="PTHR38785">
    <property type="entry name" value="HOMOLOG OF VIRK"/>
    <property type="match status" value="1"/>
</dbReference>
<evidence type="ECO:0000313" key="2">
    <source>
        <dbReference type="Proteomes" id="UP000248926"/>
    </source>
</evidence>
<organism evidence="1 2">
    <name type="scientific">Dyella jiangningensis</name>
    <dbReference type="NCBI Taxonomy" id="1379159"/>
    <lineage>
        <taxon>Bacteria</taxon>
        <taxon>Pseudomonadati</taxon>
        <taxon>Pseudomonadota</taxon>
        <taxon>Gammaproteobacteria</taxon>
        <taxon>Lysobacterales</taxon>
        <taxon>Rhodanobacteraceae</taxon>
        <taxon>Dyella</taxon>
    </lineage>
</organism>
<evidence type="ECO:0000313" key="1">
    <source>
        <dbReference type="EMBL" id="RAO76725.1"/>
    </source>
</evidence>
<proteinExistence type="predicted"/>
<keyword evidence="2" id="KW-1185">Reference proteome</keyword>
<protein>
    <recommendedName>
        <fullName evidence="3">DUF535 domain-containing protein</fullName>
    </recommendedName>
</protein>
<gene>
    <name evidence="1" type="ORF">CA260_02030</name>
</gene>
<dbReference type="AlphaFoldDB" id="A0A328P7Z4"/>
<reference evidence="1 2" key="1">
    <citation type="journal article" date="2018" name="Genet. Mol. Biol.">
        <title>The genome sequence of Dyella jiangningensis FCAV SCS01 from a lignocellulose-decomposing microbial consortium metagenome reveals potential for biotechnological applications.</title>
        <authorList>
            <person name="Desiderato J.G."/>
            <person name="Alvarenga D.O."/>
            <person name="Constancio M.T.L."/>
            <person name="Alves L.M.C."/>
            <person name="Varani A.M."/>
        </authorList>
    </citation>
    <scope>NUCLEOTIDE SEQUENCE [LARGE SCALE GENOMIC DNA]</scope>
    <source>
        <strain evidence="1 2">FCAV SCS01</strain>
    </source>
</reference>
<dbReference type="Proteomes" id="UP000248926">
    <property type="component" value="Unassembled WGS sequence"/>
</dbReference>
<dbReference type="InterPro" id="IPR007488">
    <property type="entry name" value="DUF535"/>
</dbReference>
<evidence type="ECO:0008006" key="3">
    <source>
        <dbReference type="Google" id="ProtNLM"/>
    </source>
</evidence>
<name>A0A328P7Z4_9GAMM</name>
<dbReference type="EMBL" id="NFZS01000001">
    <property type="protein sequence ID" value="RAO76725.1"/>
    <property type="molecule type" value="Genomic_DNA"/>
</dbReference>
<dbReference type="GO" id="GO:0006974">
    <property type="term" value="P:DNA damage response"/>
    <property type="evidence" value="ECO:0007669"/>
    <property type="project" value="TreeGrafter"/>
</dbReference>
<sequence length="447" mass="49976">MGGITAMTLRLGWQVDSGAPRWRGPLVPCPASVAMPWTYQSGNYFSAGISVFAISHVLALVTATTRDARALNERNLLPGEDPLDADLVFAASGCAYAAQRSLERELYLARPERPQVAGQRETAARDGAHASLWWRSLRGRSDWVGHAGQRAVMAAKYLVRAASLPVRHQRYLAFLASHPLLRACVAGDPRLLERHLHRFIHRGWHRAMRLRGVQNHYRLLLQRWPESLFESVYVHGRATLGELKLKDDSVLKLHLRPPIHMGCEGELSIELGDTDGRALYRLVLTVIDENTMAIGCIQGPDGEQAREHVRVLTRQMHGMRPKQLLLELAYALAGQCGIRHILGISNDAHPLHGRARFMADYDAFWCEQGGCSSGDGWFVLPPALHHRSEAEVESKHRAAFRRRAELRWQAVRLLTGALRPVPWWRDTPVADAAVESTSPLPDVPEEA</sequence>